<keyword evidence="4" id="KW-1185">Reference proteome</keyword>
<dbReference type="InterPro" id="IPR050993">
    <property type="entry name" value="Isochorismatase_domain"/>
</dbReference>
<accession>A0A1E3BL81</accession>
<dbReference type="OrthoDB" id="269496at2759"/>
<evidence type="ECO:0000256" key="1">
    <source>
        <dbReference type="ARBA" id="ARBA00006336"/>
    </source>
</evidence>
<dbReference type="AlphaFoldDB" id="A0A1E3BL81"/>
<dbReference type="InterPro" id="IPR036380">
    <property type="entry name" value="Isochorismatase-like_sf"/>
</dbReference>
<organism evidence="3 4">
    <name type="scientific">Aspergillus cristatus</name>
    <name type="common">Chinese Fuzhuan brick tea-fermentation fungus</name>
    <name type="synonym">Eurotium cristatum</name>
    <dbReference type="NCBI Taxonomy" id="573508"/>
    <lineage>
        <taxon>Eukaryota</taxon>
        <taxon>Fungi</taxon>
        <taxon>Dikarya</taxon>
        <taxon>Ascomycota</taxon>
        <taxon>Pezizomycotina</taxon>
        <taxon>Eurotiomycetes</taxon>
        <taxon>Eurotiomycetidae</taxon>
        <taxon>Eurotiales</taxon>
        <taxon>Aspergillaceae</taxon>
        <taxon>Aspergillus</taxon>
        <taxon>Aspergillus subgen. Aspergillus</taxon>
    </lineage>
</organism>
<evidence type="ECO:0000259" key="2">
    <source>
        <dbReference type="Pfam" id="PF00857"/>
    </source>
</evidence>
<dbReference type="Gene3D" id="3.40.50.850">
    <property type="entry name" value="Isochorismatase-like"/>
    <property type="match status" value="1"/>
</dbReference>
<name>A0A1E3BL81_ASPCR</name>
<dbReference type="VEuPathDB" id="FungiDB:SI65_04199"/>
<dbReference type="SUPFAM" id="SSF52499">
    <property type="entry name" value="Isochorismatase-like hydrolases"/>
    <property type="match status" value="1"/>
</dbReference>
<dbReference type="InterPro" id="IPR000868">
    <property type="entry name" value="Isochorismatase-like_dom"/>
</dbReference>
<proteinExistence type="inferred from homology"/>
<comment type="caution">
    <text evidence="3">The sequence shown here is derived from an EMBL/GenBank/DDBJ whole genome shotgun (WGS) entry which is preliminary data.</text>
</comment>
<dbReference type="Proteomes" id="UP000094569">
    <property type="component" value="Unassembled WGS sequence"/>
</dbReference>
<dbReference type="PANTHER" id="PTHR14119:SF3">
    <property type="entry name" value="ISOCHORISMATASE DOMAIN-CONTAINING PROTEIN 2"/>
    <property type="match status" value="1"/>
</dbReference>
<dbReference type="PANTHER" id="PTHR14119">
    <property type="entry name" value="HYDROLASE"/>
    <property type="match status" value="1"/>
</dbReference>
<dbReference type="EMBL" id="JXNT01000003">
    <property type="protein sequence ID" value="ODM21146.1"/>
    <property type="molecule type" value="Genomic_DNA"/>
</dbReference>
<feature type="domain" description="Isochorismatase-like" evidence="2">
    <location>
        <begin position="14"/>
        <end position="168"/>
    </location>
</feature>
<comment type="similarity">
    <text evidence="1">Belongs to the isochorismatase family.</text>
</comment>
<sequence>MASISRACRIRNPALFICDIQEKFRPGIYEFPKLVNTTTKLLKAATTLQTPTYITTQNRARLGDTITELQPHLTGPHIRANIDKTLFSMVTPEIIPVIPDTTKGETPLDAIIVGIETHVCVTQTALDLLERGHRVYVIVDGVSSMNAEERGVALARLRDAGVVVTTSEGIIFEMLGDASRGEFKAISGLVKETKEETKGGLGALAKI</sequence>
<gene>
    <name evidence="3" type="ORF">SI65_04199</name>
</gene>
<evidence type="ECO:0000313" key="4">
    <source>
        <dbReference type="Proteomes" id="UP000094569"/>
    </source>
</evidence>
<dbReference type="STRING" id="573508.A0A1E3BL81"/>
<evidence type="ECO:0000313" key="3">
    <source>
        <dbReference type="EMBL" id="ODM21146.1"/>
    </source>
</evidence>
<reference evidence="3 4" key="1">
    <citation type="journal article" date="2016" name="BMC Genomics">
        <title>Comparative genomic and transcriptomic analyses of the Fuzhuan brick tea-fermentation fungus Aspergillus cristatus.</title>
        <authorList>
            <person name="Ge Y."/>
            <person name="Wang Y."/>
            <person name="Liu Y."/>
            <person name="Tan Y."/>
            <person name="Ren X."/>
            <person name="Zhang X."/>
            <person name="Hyde K.D."/>
            <person name="Liu Y."/>
            <person name="Liu Z."/>
        </authorList>
    </citation>
    <scope>NUCLEOTIDE SEQUENCE [LARGE SCALE GENOMIC DNA]</scope>
    <source>
        <strain evidence="3 4">GZAAS20.1005</strain>
    </source>
</reference>
<dbReference type="Pfam" id="PF00857">
    <property type="entry name" value="Isochorismatase"/>
    <property type="match status" value="1"/>
</dbReference>
<protein>
    <recommendedName>
        <fullName evidence="2">Isochorismatase-like domain-containing protein</fullName>
    </recommendedName>
</protein>